<feature type="region of interest" description="Disordered" evidence="2">
    <location>
        <begin position="923"/>
        <end position="961"/>
    </location>
</feature>
<dbReference type="CDD" id="cd06257">
    <property type="entry name" value="DnaJ"/>
    <property type="match status" value="1"/>
</dbReference>
<feature type="compositionally biased region" description="Low complexity" evidence="2">
    <location>
        <begin position="524"/>
        <end position="533"/>
    </location>
</feature>
<sequence>MSSVSLPQSILQDRRLYEVLGIANFSSSEEVRVAFRALALKNHPDKNIGDPSAADRFREVSRAYEVLASPEHKKKYDVALRVALGGSNRHASPGHLGSNPYSVSPVAMSDIYKDVYRQQAERATTRTRPSSAAPQGAPAAAKSHYTKAQQDLFRKREKERQQELRRQLERERKEQRERERAALRREQEKQEELLQQRWQQQQQQRSFAPRMATCAATAKRTSSTSTVGTSSARYGGGLRGAEGSSRTATPRPGHVTPRAATGVAADDGLSGRHAPATPNTVRLNTPARSGTPRVRQTRPSTPSPGRRNSDRFGDTTPTSTAKENQEDRRRHRENGGGGGGHDVWFTPLTSPTEGSVYVLHTSTLSSSRNEGVEILEDDDDAAASSLPQTSLFMGFTAAELGTTSTAAEGNTKSTSDHNTRTGKQELANGRAASFSGYESPRQPSDAATTGPSRLNGHSHSPRRSSRDPVAAPAAASNNTNNSKTTTTPRQHATPRGLTSAYSTRTAAFPSATTPRTKPVMSGVAADSASSSSARTRPVVDGARTSKLVPRPKTNSTAPAASAQPVGVTPCLAESDKELLEKQRTKWLANEKGRQRTVRLTEEGQQFQRAARAMKQQQQQRRNATNGAAAVAAAAEEDVRLTKEELLMYVQADETSERQQFIEREEQLAWRRLQRQHLTLLAETAFKKKAAALMMEEWARRSSISSAAQKDGCVLGCLVQEGRGRGIMEWREGRERRHLKGREAADSYHVQRLSQRRSALLADEANQRRSLVQGALKMVAVLHLQDAEERHRVSLLREVQATRRALCTSFVTTRGATQGVEKGKDGEQQRQSGHALPPGKVSEAANEVAEDDDWPVLNPSVAFTAHRHSDPRKSSSVNNSGSVEGNADLATVVPLANDASPVRPGSTGSFHTVYSRNSNEGTAAAAASDLNTSSARHARSSAGSSAVKGERRTPADAPSTTRAVERRVQLLLMDEARQRGLLVSQRHHEEVALRHRRATALHRIFAKEKEEALRQAQKAAQAEIRALQSELRLLQRQRDAASALSTPLLNGSFSSSVSPPRVMTGALPPPPLQSTPLSLPRGGGSSTDTPPMKPAVVTGPPIGGAVAETAAATTRRTPARSAPIVVVTGAPARRHRVTSTRGWKALPDSDVEENE</sequence>
<feature type="compositionally biased region" description="Low complexity" evidence="2">
    <location>
        <begin position="467"/>
        <end position="489"/>
    </location>
</feature>
<feature type="region of interest" description="Disordered" evidence="2">
    <location>
        <begin position="194"/>
        <end position="348"/>
    </location>
</feature>
<accession>A0A0N1J4P6</accession>
<feature type="compositionally biased region" description="Polar residues" evidence="2">
    <location>
        <begin position="277"/>
        <end position="288"/>
    </location>
</feature>
<dbReference type="VEuPathDB" id="TriTrypDB:LpyrH10_13_1770"/>
<feature type="domain" description="J" evidence="3">
    <location>
        <begin position="15"/>
        <end position="80"/>
    </location>
</feature>
<dbReference type="EMBL" id="LGTL01000013">
    <property type="protein sequence ID" value="KPA78632.1"/>
    <property type="molecule type" value="Genomic_DNA"/>
</dbReference>
<feature type="compositionally biased region" description="Polar residues" evidence="2">
    <location>
        <begin position="403"/>
        <end position="413"/>
    </location>
</feature>
<dbReference type="AlphaFoldDB" id="A0A0N1J4P6"/>
<dbReference type="PROSITE" id="PS50076">
    <property type="entry name" value="DNAJ_2"/>
    <property type="match status" value="1"/>
</dbReference>
<dbReference type="OrthoDB" id="10250354at2759"/>
<dbReference type="Gene3D" id="1.10.287.110">
    <property type="entry name" value="DnaJ domain"/>
    <property type="match status" value="1"/>
</dbReference>
<feature type="compositionally biased region" description="Low complexity" evidence="2">
    <location>
        <begin position="195"/>
        <end position="205"/>
    </location>
</feature>
<keyword evidence="5" id="KW-1185">Reference proteome</keyword>
<dbReference type="Proteomes" id="UP000037923">
    <property type="component" value="Unassembled WGS sequence"/>
</dbReference>
<feature type="compositionally biased region" description="Basic and acidic residues" evidence="2">
    <location>
        <begin position="414"/>
        <end position="423"/>
    </location>
</feature>
<feature type="region of interest" description="Disordered" evidence="2">
    <location>
        <begin position="119"/>
        <end position="175"/>
    </location>
</feature>
<dbReference type="PANTHER" id="PTHR44272">
    <property type="entry name" value="DNAJ DOMAIN (PROKARYOTIC HEAT SHOCK PROTEIN)"/>
    <property type="match status" value="1"/>
</dbReference>
<gene>
    <name evidence="4" type="ORF">ABB37_06232</name>
</gene>
<evidence type="ECO:0000256" key="2">
    <source>
        <dbReference type="SAM" id="MobiDB-lite"/>
    </source>
</evidence>
<feature type="compositionally biased region" description="Polar residues" evidence="2">
    <location>
        <begin position="441"/>
        <end position="452"/>
    </location>
</feature>
<feature type="compositionally biased region" description="Polar residues" evidence="2">
    <location>
        <begin position="1046"/>
        <end position="1057"/>
    </location>
</feature>
<dbReference type="PRINTS" id="PR00625">
    <property type="entry name" value="JDOMAIN"/>
</dbReference>
<organism evidence="4 5">
    <name type="scientific">Leptomonas pyrrhocoris</name>
    <name type="common">Firebug parasite</name>
    <dbReference type="NCBI Taxonomy" id="157538"/>
    <lineage>
        <taxon>Eukaryota</taxon>
        <taxon>Discoba</taxon>
        <taxon>Euglenozoa</taxon>
        <taxon>Kinetoplastea</taxon>
        <taxon>Metakinetoplastina</taxon>
        <taxon>Trypanosomatida</taxon>
        <taxon>Trypanosomatidae</taxon>
        <taxon>Leishmaniinae</taxon>
        <taxon>Leptomonas</taxon>
    </lineage>
</organism>
<feature type="region of interest" description="Disordered" evidence="2">
    <location>
        <begin position="403"/>
        <end position="565"/>
    </location>
</feature>
<keyword evidence="1" id="KW-0175">Coiled coil</keyword>
<feature type="coiled-coil region" evidence="1">
    <location>
        <begin position="1005"/>
        <end position="1043"/>
    </location>
</feature>
<evidence type="ECO:0000259" key="3">
    <source>
        <dbReference type="PROSITE" id="PS50076"/>
    </source>
</evidence>
<feature type="compositionally biased region" description="Basic and acidic residues" evidence="2">
    <location>
        <begin position="152"/>
        <end position="175"/>
    </location>
</feature>
<feature type="compositionally biased region" description="Low complexity" evidence="2">
    <location>
        <begin position="873"/>
        <end position="884"/>
    </location>
</feature>
<evidence type="ECO:0000313" key="5">
    <source>
        <dbReference type="Proteomes" id="UP000037923"/>
    </source>
</evidence>
<feature type="compositionally biased region" description="Polar residues" evidence="2">
    <location>
        <begin position="499"/>
        <end position="515"/>
    </location>
</feature>
<dbReference type="SUPFAM" id="SSF46565">
    <property type="entry name" value="Chaperone J-domain"/>
    <property type="match status" value="1"/>
</dbReference>
<dbReference type="PANTHER" id="PTHR44272:SF3">
    <property type="entry name" value="J DOMAIN-CONTAINING PROTEIN"/>
    <property type="match status" value="1"/>
</dbReference>
<protein>
    <submittedName>
        <fullName evidence="4">Putative chaperone DNAJ protein</fullName>
    </submittedName>
</protein>
<name>A0A0N1J4P6_LEPPY</name>
<dbReference type="Pfam" id="PF00226">
    <property type="entry name" value="DnaJ"/>
    <property type="match status" value="1"/>
</dbReference>
<dbReference type="GeneID" id="26906521"/>
<comment type="caution">
    <text evidence="4">The sequence shown here is derived from an EMBL/GenBank/DDBJ whole genome shotgun (WGS) entry which is preliminary data.</text>
</comment>
<dbReference type="InterPro" id="IPR052812">
    <property type="entry name" value="Plant_DnaJ_domain"/>
</dbReference>
<dbReference type="InterPro" id="IPR036869">
    <property type="entry name" value="J_dom_sf"/>
</dbReference>
<feature type="compositionally biased region" description="Low complexity" evidence="2">
    <location>
        <begin position="212"/>
        <end position="231"/>
    </location>
</feature>
<feature type="region of interest" description="Disordered" evidence="2">
    <location>
        <begin position="1046"/>
        <end position="1089"/>
    </location>
</feature>
<proteinExistence type="predicted"/>
<dbReference type="InterPro" id="IPR001623">
    <property type="entry name" value="DnaJ_domain"/>
</dbReference>
<evidence type="ECO:0000313" key="4">
    <source>
        <dbReference type="EMBL" id="KPA78632.1"/>
    </source>
</evidence>
<dbReference type="RefSeq" id="XP_015657071.1">
    <property type="nucleotide sequence ID" value="XM_015804497.1"/>
</dbReference>
<feature type="region of interest" description="Disordered" evidence="2">
    <location>
        <begin position="816"/>
        <end position="884"/>
    </location>
</feature>
<reference evidence="4 5" key="1">
    <citation type="submission" date="2015-07" db="EMBL/GenBank/DDBJ databases">
        <title>High-quality genome of monoxenous trypanosomatid Leptomonas pyrrhocoris.</title>
        <authorList>
            <person name="Flegontov P."/>
            <person name="Butenko A."/>
            <person name="Firsov S."/>
            <person name="Vlcek C."/>
            <person name="Logacheva M.D."/>
            <person name="Field M."/>
            <person name="Filatov D."/>
            <person name="Flegontova O."/>
            <person name="Gerasimov E."/>
            <person name="Jackson A.P."/>
            <person name="Kelly S."/>
            <person name="Opperdoes F."/>
            <person name="O'Reilly A."/>
            <person name="Votypka J."/>
            <person name="Yurchenko V."/>
            <person name="Lukes J."/>
        </authorList>
    </citation>
    <scope>NUCLEOTIDE SEQUENCE [LARGE SCALE GENOMIC DNA]</scope>
    <source>
        <strain evidence="4">H10</strain>
    </source>
</reference>
<feature type="region of interest" description="Disordered" evidence="2">
    <location>
        <begin position="1132"/>
        <end position="1154"/>
    </location>
</feature>
<dbReference type="SMART" id="SM00271">
    <property type="entry name" value="DnaJ"/>
    <property type="match status" value="1"/>
</dbReference>
<dbReference type="OMA" id="STRNTHT"/>
<feature type="compositionally biased region" description="Low complexity" evidence="2">
    <location>
        <begin position="125"/>
        <end position="143"/>
    </location>
</feature>
<evidence type="ECO:0000256" key="1">
    <source>
        <dbReference type="SAM" id="Coils"/>
    </source>
</evidence>